<sequence>MRVQGDTLYSMRLNKVGFARGADSTYYFNPRVGAYLGPGNAPQCRHYRYAENLFGGQMEINRPGTFQATYRLVFGNYTAPVYNDMWDIHPRQALNQPWAFGMGLTAQVTARGTALVLGLSDSVVTISLSDGRQLRLSKTFGLLEGPVLMDYFFRDTTAVRRLLLVALPDRQMGQGYLTPQGIYDFQPGDVFWYNTYSRVVSNPSQDYSYNYADSIMARRGSRSSDTLTYLIWRCSPASPTGFVYTLTVSSRSMRMLVRGTGEYAPAPGRTRRGGVMRTAVVNPTWSNRAVWRYDGRFSWCGLGNTFSDSASLNSAWIDAEQRMDFAVGLGQTNFYEENTTCCWEGTRLIGYRKGAERWGMAPSLSCRPLLSAKASNQPARATAVPNPFSEELTLTFITHRAQAVTLRLFNSLGQVVLDATQVLPAGSQHLKAPTTGLLSGIYSAQILLKAENRREVIKVIKQ</sequence>
<evidence type="ECO:0000313" key="1">
    <source>
        <dbReference type="EMBL" id="GAA4347934.1"/>
    </source>
</evidence>
<dbReference type="InterPro" id="IPR026444">
    <property type="entry name" value="Secre_tail"/>
</dbReference>
<protein>
    <recommendedName>
        <fullName evidence="3">T9SS type A sorting domain-containing protein</fullName>
    </recommendedName>
</protein>
<evidence type="ECO:0000313" key="2">
    <source>
        <dbReference type="Proteomes" id="UP001501153"/>
    </source>
</evidence>
<comment type="caution">
    <text evidence="1">The sequence shown here is derived from an EMBL/GenBank/DDBJ whole genome shotgun (WGS) entry which is preliminary data.</text>
</comment>
<organism evidence="1 2">
    <name type="scientific">Hymenobacter saemangeumensis</name>
    <dbReference type="NCBI Taxonomy" id="1084522"/>
    <lineage>
        <taxon>Bacteria</taxon>
        <taxon>Pseudomonadati</taxon>
        <taxon>Bacteroidota</taxon>
        <taxon>Cytophagia</taxon>
        <taxon>Cytophagales</taxon>
        <taxon>Hymenobacteraceae</taxon>
        <taxon>Hymenobacter</taxon>
    </lineage>
</organism>
<dbReference type="Proteomes" id="UP001501153">
    <property type="component" value="Unassembled WGS sequence"/>
</dbReference>
<name>A0ABP8HZ77_9BACT</name>
<accession>A0ABP8HZ77</accession>
<dbReference type="EMBL" id="BAABGZ010000008">
    <property type="protein sequence ID" value="GAA4347934.1"/>
    <property type="molecule type" value="Genomic_DNA"/>
</dbReference>
<dbReference type="NCBIfam" id="TIGR04183">
    <property type="entry name" value="Por_Secre_tail"/>
    <property type="match status" value="1"/>
</dbReference>
<keyword evidence="2" id="KW-1185">Reference proteome</keyword>
<evidence type="ECO:0008006" key="3">
    <source>
        <dbReference type="Google" id="ProtNLM"/>
    </source>
</evidence>
<proteinExistence type="predicted"/>
<reference evidence="2" key="1">
    <citation type="journal article" date="2019" name="Int. J. Syst. Evol. Microbiol.">
        <title>The Global Catalogue of Microorganisms (GCM) 10K type strain sequencing project: providing services to taxonomists for standard genome sequencing and annotation.</title>
        <authorList>
            <consortium name="The Broad Institute Genomics Platform"/>
            <consortium name="The Broad Institute Genome Sequencing Center for Infectious Disease"/>
            <person name="Wu L."/>
            <person name="Ma J."/>
        </authorList>
    </citation>
    <scope>NUCLEOTIDE SEQUENCE [LARGE SCALE GENOMIC DNA]</scope>
    <source>
        <strain evidence="2">JCM 17923</strain>
    </source>
</reference>
<gene>
    <name evidence="1" type="ORF">GCM10023185_03350</name>
</gene>